<feature type="transmembrane region" description="Helical" evidence="6">
    <location>
        <begin position="392"/>
        <end position="410"/>
    </location>
</feature>
<dbReference type="Proteomes" id="UP001595817">
    <property type="component" value="Unassembled WGS sequence"/>
</dbReference>
<evidence type="ECO:0000256" key="1">
    <source>
        <dbReference type="ARBA" id="ARBA00004651"/>
    </source>
</evidence>
<evidence type="ECO:0000256" key="6">
    <source>
        <dbReference type="SAM" id="Phobius"/>
    </source>
</evidence>
<evidence type="ECO:0000256" key="2">
    <source>
        <dbReference type="ARBA" id="ARBA00022475"/>
    </source>
</evidence>
<evidence type="ECO:0000256" key="5">
    <source>
        <dbReference type="ARBA" id="ARBA00023136"/>
    </source>
</evidence>
<evidence type="ECO:0000256" key="4">
    <source>
        <dbReference type="ARBA" id="ARBA00022989"/>
    </source>
</evidence>
<dbReference type="PANTHER" id="PTHR30619">
    <property type="entry name" value="DNA INTERNALIZATION/COMPETENCE PROTEIN COMEC/REC2"/>
    <property type="match status" value="1"/>
</dbReference>
<comment type="caution">
    <text evidence="8">The sequence shown here is derived from an EMBL/GenBank/DDBJ whole genome shotgun (WGS) entry which is preliminary data.</text>
</comment>
<protein>
    <submittedName>
        <fullName evidence="8">DNA internalization-related competence protein ComEC/Rec2</fullName>
    </submittedName>
</protein>
<keyword evidence="3 6" id="KW-0812">Transmembrane</keyword>
<dbReference type="InterPro" id="IPR001279">
    <property type="entry name" value="Metallo-B-lactamas"/>
</dbReference>
<dbReference type="RefSeq" id="WP_378155587.1">
    <property type="nucleotide sequence ID" value="NZ_JBHSEC010000019.1"/>
</dbReference>
<feature type="transmembrane region" description="Helical" evidence="6">
    <location>
        <begin position="207"/>
        <end position="230"/>
    </location>
</feature>
<dbReference type="NCBIfam" id="TIGR00361">
    <property type="entry name" value="ComEC_Rec2"/>
    <property type="match status" value="1"/>
</dbReference>
<evidence type="ECO:0000256" key="3">
    <source>
        <dbReference type="ARBA" id="ARBA00022692"/>
    </source>
</evidence>
<dbReference type="SMART" id="SM00849">
    <property type="entry name" value="Lactamase_B"/>
    <property type="match status" value="1"/>
</dbReference>
<evidence type="ECO:0000313" key="9">
    <source>
        <dbReference type="Proteomes" id="UP001595817"/>
    </source>
</evidence>
<evidence type="ECO:0000259" key="7">
    <source>
        <dbReference type="SMART" id="SM00849"/>
    </source>
</evidence>
<proteinExistence type="predicted"/>
<dbReference type="InterPro" id="IPR004797">
    <property type="entry name" value="Competence_ComEC/Rec2"/>
</dbReference>
<keyword evidence="9" id="KW-1185">Reference proteome</keyword>
<gene>
    <name evidence="8" type="ORF">ACFOZY_11590</name>
</gene>
<dbReference type="InterPro" id="IPR035681">
    <property type="entry name" value="ComA-like_MBL"/>
</dbReference>
<feature type="transmembrane region" description="Helical" evidence="6">
    <location>
        <begin position="417"/>
        <end position="434"/>
    </location>
</feature>
<feature type="transmembrane region" description="Helical" evidence="6">
    <location>
        <begin position="176"/>
        <end position="195"/>
    </location>
</feature>
<feature type="domain" description="Metallo-beta-lactamase" evidence="7">
    <location>
        <begin position="448"/>
        <end position="660"/>
    </location>
</feature>
<dbReference type="PANTHER" id="PTHR30619:SF1">
    <property type="entry name" value="RECOMBINATION PROTEIN 2"/>
    <property type="match status" value="1"/>
</dbReference>
<sequence>MLCFITFIFFKSTHEQVIPDQVFEIVWTDQYRIDGDRLRGFVKSRDGVKYYAVYQFKDEDEKNKYGEMSLSGMNFKVNAEFSDSTRPAHQYSFNMEKYLTSQGAAAAIDIQTMDFTGVEEGLSTRMADYRHGLQMHIQRTFPDTLVAEAEALIIGQRANIEQIDERAYQVLGITHLFAISGLHIGLITFFVYGVLFRVGFRKETVRLLIIVGLPLYALLAGGAPSIWRAVTTIELILLASQFRWWIGLDDAISISMFLFVLVKPSVVYQIGFQLSYAAAFSLIFSASILKNKSYLTSSLLITFICQLMVLPLLLFHFYELSLSSFILNLLFVPLFSFIILPANILLLCSTLLPGFFSDWLFYFYTPARGLLADLIRQLAQIPYQMWNPGKPTIPLLILSFIGVSVCFVQFEKKEYRKGFVFLVIPLLMIQLLPYTDRSLYITYLDVGQGDSIVIEMPYRQAVYIIDTGGVVRFGQEGWRERNSSYEVGRQVVVPYLKGRGIHTVDRLIISHADADHAEGADEIIEETQVKEIHISPGTTDFGVLQELTRFALKRNIPIMEVKEGSYWTLGEYSFKYLSPSDHIYEGNNDSLVLLLESQEFKALFTGDLETEGEEDLIRKFEEEIKEITVLKAGHHGSKTSSSEVFIRETMPSLTIFSAGIDNRYGHPHEEVMNRFQHYGLWTLSTADMGTIRVTVKKGEWIVGKM</sequence>
<dbReference type="Pfam" id="PF00753">
    <property type="entry name" value="Lactamase_B"/>
    <property type="match status" value="1"/>
</dbReference>
<name>A0ABV8X6N8_9LACT</name>
<feature type="transmembrane region" description="Helical" evidence="6">
    <location>
        <begin position="325"/>
        <end position="352"/>
    </location>
</feature>
<dbReference type="SUPFAM" id="SSF56281">
    <property type="entry name" value="Metallo-hydrolase/oxidoreductase"/>
    <property type="match status" value="1"/>
</dbReference>
<keyword evidence="4 6" id="KW-1133">Transmembrane helix</keyword>
<reference evidence="9" key="1">
    <citation type="journal article" date="2019" name="Int. J. Syst. Evol. Microbiol.">
        <title>The Global Catalogue of Microorganisms (GCM) 10K type strain sequencing project: providing services to taxonomists for standard genome sequencing and annotation.</title>
        <authorList>
            <consortium name="The Broad Institute Genomics Platform"/>
            <consortium name="The Broad Institute Genome Sequencing Center for Infectious Disease"/>
            <person name="Wu L."/>
            <person name="Ma J."/>
        </authorList>
    </citation>
    <scope>NUCLEOTIDE SEQUENCE [LARGE SCALE GENOMIC DNA]</scope>
    <source>
        <strain evidence="9">CCUG 59778</strain>
    </source>
</reference>
<dbReference type="EMBL" id="JBHSEC010000019">
    <property type="protein sequence ID" value="MFC4411060.1"/>
    <property type="molecule type" value="Genomic_DNA"/>
</dbReference>
<dbReference type="InterPro" id="IPR052159">
    <property type="entry name" value="Competence_DNA_uptake"/>
</dbReference>
<keyword evidence="2" id="KW-1003">Cell membrane</keyword>
<dbReference type="Pfam" id="PF03772">
    <property type="entry name" value="Competence"/>
    <property type="match status" value="1"/>
</dbReference>
<evidence type="ECO:0000313" key="8">
    <source>
        <dbReference type="EMBL" id="MFC4411060.1"/>
    </source>
</evidence>
<dbReference type="Gene3D" id="3.60.15.10">
    <property type="entry name" value="Ribonuclease Z/Hydroxyacylglutathione hydrolase-like"/>
    <property type="match status" value="1"/>
</dbReference>
<feature type="transmembrane region" description="Helical" evidence="6">
    <location>
        <begin position="242"/>
        <end position="262"/>
    </location>
</feature>
<feature type="transmembrane region" description="Helical" evidence="6">
    <location>
        <begin position="295"/>
        <end position="318"/>
    </location>
</feature>
<keyword evidence="5 6" id="KW-0472">Membrane</keyword>
<dbReference type="InterPro" id="IPR036866">
    <property type="entry name" value="RibonucZ/Hydroxyglut_hydro"/>
</dbReference>
<accession>A0ABV8X6N8</accession>
<organism evidence="8 9">
    <name type="scientific">Chungangia koreensis</name>
    <dbReference type="NCBI Taxonomy" id="752657"/>
    <lineage>
        <taxon>Bacteria</taxon>
        <taxon>Bacillati</taxon>
        <taxon>Bacillota</taxon>
        <taxon>Bacilli</taxon>
        <taxon>Lactobacillales</taxon>
        <taxon>Chungangia</taxon>
    </lineage>
</organism>
<feature type="transmembrane region" description="Helical" evidence="6">
    <location>
        <begin position="274"/>
        <end position="289"/>
    </location>
</feature>
<dbReference type="NCBIfam" id="TIGR00360">
    <property type="entry name" value="ComEC_N-term"/>
    <property type="match status" value="1"/>
</dbReference>
<dbReference type="InterPro" id="IPR004477">
    <property type="entry name" value="ComEC_N"/>
</dbReference>
<comment type="subcellular location">
    <subcellularLocation>
        <location evidence="1">Cell membrane</location>
        <topology evidence="1">Multi-pass membrane protein</topology>
    </subcellularLocation>
</comment>
<dbReference type="CDD" id="cd07731">
    <property type="entry name" value="ComA-like_MBL-fold"/>
    <property type="match status" value="1"/>
</dbReference>